<feature type="transmembrane region" description="Helical" evidence="1">
    <location>
        <begin position="85"/>
        <end position="106"/>
    </location>
</feature>
<dbReference type="Pfam" id="PF04773">
    <property type="entry name" value="FecR"/>
    <property type="match status" value="1"/>
</dbReference>
<dbReference type="PANTHER" id="PTHR30273">
    <property type="entry name" value="PERIPLASMIC SIGNAL SENSOR AND SIGMA FACTOR ACTIVATOR FECR-RELATED"/>
    <property type="match status" value="1"/>
</dbReference>
<proteinExistence type="predicted"/>
<protein>
    <submittedName>
        <fullName evidence="4">DUF4974 domain-containing protein</fullName>
    </submittedName>
</protein>
<evidence type="ECO:0000259" key="3">
    <source>
        <dbReference type="Pfam" id="PF16344"/>
    </source>
</evidence>
<evidence type="ECO:0000313" key="4">
    <source>
        <dbReference type="EMBL" id="WOF13247.1"/>
    </source>
</evidence>
<dbReference type="EMBL" id="CP043839">
    <property type="protein sequence ID" value="WOF13247.1"/>
    <property type="molecule type" value="Genomic_DNA"/>
</dbReference>
<dbReference type="Gene3D" id="3.55.50.30">
    <property type="match status" value="1"/>
</dbReference>
<evidence type="ECO:0000256" key="1">
    <source>
        <dbReference type="SAM" id="Phobius"/>
    </source>
</evidence>
<gene>
    <name evidence="4" type="ORF">F1644_13670</name>
</gene>
<keyword evidence="1" id="KW-0472">Membrane</keyword>
<evidence type="ECO:0000313" key="5">
    <source>
        <dbReference type="Proteomes" id="UP001302374"/>
    </source>
</evidence>
<sequence>MCSIYERHMEKMKKWSQIYEWSKRVRTYLEEDFSSSSLDEEDIIVRRVTERLSDPDYLRGKGQEQGRFDAETAFRKLRRRNSRRVMIRVGSVAAVLVLIVGIVVLYKGDFSQEKNVLKLTQGVIPALLPGTNKAILHLADGRELILNDALRAKIETKEGVVEVDSMGVVYGIKVDSVATEKVQEYHVMTIPRGGEFHLTLADGTQVWLNSETELRFPVHFAGGERKVYLKGEAYFDVTEDAARPFVVETSMGDIKVLGTAFNVSVYDERTMAATLEKGSICYLKDSRKGVLIKPGEQLVCTEDSDLPVVRKVNTRLYTAWKDNLFCFEEQYLDQIMLTLARWYDFQVKFESEELKKLELSGTLDKYSDIQPLLRLFELGTDVKFEIQNKVIYVRKVK</sequence>
<keyword evidence="1" id="KW-1133">Transmembrane helix</keyword>
<dbReference type="PANTHER" id="PTHR30273:SF2">
    <property type="entry name" value="PROTEIN FECR"/>
    <property type="match status" value="1"/>
</dbReference>
<keyword evidence="1" id="KW-0812">Transmembrane</keyword>
<name>A0ABZ0FXE1_9BACT</name>
<organism evidence="4 5">
    <name type="scientific">Butyricimonas paravirosa</name>
    <dbReference type="NCBI Taxonomy" id="1472417"/>
    <lineage>
        <taxon>Bacteria</taxon>
        <taxon>Pseudomonadati</taxon>
        <taxon>Bacteroidota</taxon>
        <taxon>Bacteroidia</taxon>
        <taxon>Bacteroidales</taxon>
        <taxon>Odoribacteraceae</taxon>
        <taxon>Butyricimonas</taxon>
    </lineage>
</organism>
<keyword evidence="5" id="KW-1185">Reference proteome</keyword>
<evidence type="ECO:0000259" key="2">
    <source>
        <dbReference type="Pfam" id="PF04773"/>
    </source>
</evidence>
<dbReference type="Pfam" id="PF16344">
    <property type="entry name" value="FecR_C"/>
    <property type="match status" value="1"/>
</dbReference>
<dbReference type="Proteomes" id="UP001302374">
    <property type="component" value="Chromosome"/>
</dbReference>
<feature type="domain" description="FecR protein" evidence="2">
    <location>
        <begin position="190"/>
        <end position="280"/>
    </location>
</feature>
<dbReference type="InterPro" id="IPR012373">
    <property type="entry name" value="Ferrdict_sens_TM"/>
</dbReference>
<dbReference type="InterPro" id="IPR032508">
    <property type="entry name" value="FecR_C"/>
</dbReference>
<reference evidence="4 5" key="1">
    <citation type="submission" date="2019-09" db="EMBL/GenBank/DDBJ databases">
        <title>Butyricimonas paravirosa DSM 105722 (=214-4 = JCM 18677 = CCUG 65563).</title>
        <authorList>
            <person name="Le Roy T."/>
            <person name="Cani P.D."/>
        </authorList>
    </citation>
    <scope>NUCLEOTIDE SEQUENCE [LARGE SCALE GENOMIC DNA]</scope>
    <source>
        <strain evidence="4 5">DSM 105722</strain>
    </source>
</reference>
<dbReference type="InterPro" id="IPR006860">
    <property type="entry name" value="FecR"/>
</dbReference>
<dbReference type="Gene3D" id="2.60.120.1440">
    <property type="match status" value="1"/>
</dbReference>
<accession>A0ABZ0FXE1</accession>
<feature type="domain" description="Protein FecR C-terminal" evidence="3">
    <location>
        <begin position="325"/>
        <end position="393"/>
    </location>
</feature>